<comment type="caution">
    <text evidence="2">The sequence shown here is derived from an EMBL/GenBank/DDBJ whole genome shotgun (WGS) entry which is preliminary data.</text>
</comment>
<reference evidence="2" key="1">
    <citation type="submission" date="2021-09" db="EMBL/GenBank/DDBJ databases">
        <title>The genome of Mauremys mutica provides insights into the evolution of semi-aquatic lifestyle.</title>
        <authorList>
            <person name="Gong S."/>
            <person name="Gao Y."/>
        </authorList>
    </citation>
    <scope>NUCLEOTIDE SEQUENCE</scope>
    <source>
        <strain evidence="2">MM-2020</strain>
        <tissue evidence="2">Muscle</tissue>
    </source>
</reference>
<accession>A0A9D4B644</accession>
<protein>
    <submittedName>
        <fullName evidence="2">Uncharacterized protein</fullName>
    </submittedName>
</protein>
<gene>
    <name evidence="2" type="ORF">KIL84_004250</name>
</gene>
<keyword evidence="3" id="KW-1185">Reference proteome</keyword>
<feature type="compositionally biased region" description="Basic and acidic residues" evidence="1">
    <location>
        <begin position="39"/>
        <end position="71"/>
    </location>
</feature>
<evidence type="ECO:0000313" key="3">
    <source>
        <dbReference type="Proteomes" id="UP000827986"/>
    </source>
</evidence>
<evidence type="ECO:0000256" key="1">
    <source>
        <dbReference type="SAM" id="MobiDB-lite"/>
    </source>
</evidence>
<organism evidence="2 3">
    <name type="scientific">Mauremys mutica</name>
    <name type="common">yellowpond turtle</name>
    <dbReference type="NCBI Taxonomy" id="74926"/>
    <lineage>
        <taxon>Eukaryota</taxon>
        <taxon>Metazoa</taxon>
        <taxon>Chordata</taxon>
        <taxon>Craniata</taxon>
        <taxon>Vertebrata</taxon>
        <taxon>Euteleostomi</taxon>
        <taxon>Archelosauria</taxon>
        <taxon>Testudinata</taxon>
        <taxon>Testudines</taxon>
        <taxon>Cryptodira</taxon>
        <taxon>Durocryptodira</taxon>
        <taxon>Testudinoidea</taxon>
        <taxon>Geoemydidae</taxon>
        <taxon>Geoemydinae</taxon>
        <taxon>Mauremys</taxon>
    </lineage>
</organism>
<dbReference type="EMBL" id="JAHDVG010000466">
    <property type="protein sequence ID" value="KAH1182758.1"/>
    <property type="molecule type" value="Genomic_DNA"/>
</dbReference>
<dbReference type="Proteomes" id="UP000827986">
    <property type="component" value="Unassembled WGS sequence"/>
</dbReference>
<name>A0A9D4B644_9SAUR</name>
<sequence>MGSQRSGSLLLGYLYGNHLLGSVLFAPASTTMQGGLRPSRKDSSGTGRASKERPRSWDLRWGENTGERKEAASTMAGSGGEVFEPQHWEGRQAAEIPRQAPAAHEVERQRGAVCAALR</sequence>
<feature type="region of interest" description="Disordered" evidence="1">
    <location>
        <begin position="28"/>
        <end position="118"/>
    </location>
</feature>
<dbReference type="AlphaFoldDB" id="A0A9D4B644"/>
<evidence type="ECO:0000313" key="2">
    <source>
        <dbReference type="EMBL" id="KAH1182758.1"/>
    </source>
</evidence>
<proteinExistence type="predicted"/>